<dbReference type="Gene3D" id="3.40.50.300">
    <property type="entry name" value="P-loop containing nucleotide triphosphate hydrolases"/>
    <property type="match status" value="1"/>
</dbReference>
<dbReference type="RefSeq" id="WP_184690257.1">
    <property type="nucleotide sequence ID" value="NZ_JACHJN010000003.1"/>
</dbReference>
<protein>
    <submittedName>
        <fullName evidence="5">Ribosomal protection tetracycline resistance protein</fullName>
    </submittedName>
</protein>
<dbReference type="InterPro" id="IPR035647">
    <property type="entry name" value="EFG_III/V"/>
</dbReference>
<dbReference type="InterPro" id="IPR005517">
    <property type="entry name" value="Transl_elong_EFG/EF2_IV"/>
</dbReference>
<dbReference type="PRINTS" id="PR00315">
    <property type="entry name" value="ELONGATNFCT"/>
</dbReference>
<evidence type="ECO:0000259" key="4">
    <source>
        <dbReference type="PROSITE" id="PS51722"/>
    </source>
</evidence>
<keyword evidence="3" id="KW-0342">GTP-binding</keyword>
<dbReference type="NCBIfam" id="TIGR00231">
    <property type="entry name" value="small_GTP"/>
    <property type="match status" value="1"/>
</dbReference>
<dbReference type="CDD" id="cd04168">
    <property type="entry name" value="TetM_like"/>
    <property type="match status" value="1"/>
</dbReference>
<dbReference type="GO" id="GO:0032790">
    <property type="term" value="P:ribosome disassembly"/>
    <property type="evidence" value="ECO:0007669"/>
    <property type="project" value="TreeGrafter"/>
</dbReference>
<evidence type="ECO:0000256" key="3">
    <source>
        <dbReference type="ARBA" id="ARBA00023134"/>
    </source>
</evidence>
<dbReference type="InterPro" id="IPR009000">
    <property type="entry name" value="Transl_B-barrel_sf"/>
</dbReference>
<comment type="caution">
    <text evidence="5">The sequence shown here is derived from an EMBL/GenBank/DDBJ whole genome shotgun (WGS) entry which is preliminary data.</text>
</comment>
<dbReference type="Gene3D" id="3.30.70.870">
    <property type="entry name" value="Elongation Factor G (Translational Gtpase), domain 3"/>
    <property type="match status" value="1"/>
</dbReference>
<dbReference type="PANTHER" id="PTHR43261:SF1">
    <property type="entry name" value="RIBOSOME-RELEASING FACTOR 2, MITOCHONDRIAL"/>
    <property type="match status" value="1"/>
</dbReference>
<dbReference type="AlphaFoldDB" id="A0A841CH00"/>
<dbReference type="SUPFAM" id="SSF54211">
    <property type="entry name" value="Ribosomal protein S5 domain 2-like"/>
    <property type="match status" value="1"/>
</dbReference>
<dbReference type="PROSITE" id="PS00301">
    <property type="entry name" value="G_TR_1"/>
    <property type="match status" value="1"/>
</dbReference>
<dbReference type="PANTHER" id="PTHR43261">
    <property type="entry name" value="TRANSLATION ELONGATION FACTOR G-RELATED"/>
    <property type="match status" value="1"/>
</dbReference>
<dbReference type="InterPro" id="IPR014721">
    <property type="entry name" value="Ribsml_uS5_D2-typ_fold_subgr"/>
</dbReference>
<dbReference type="SUPFAM" id="SSF52540">
    <property type="entry name" value="P-loop containing nucleoside triphosphate hydrolases"/>
    <property type="match status" value="1"/>
</dbReference>
<dbReference type="InterPro" id="IPR000640">
    <property type="entry name" value="EFG_V-like"/>
</dbReference>
<dbReference type="GO" id="GO:0003924">
    <property type="term" value="F:GTPase activity"/>
    <property type="evidence" value="ECO:0007669"/>
    <property type="project" value="InterPro"/>
</dbReference>
<dbReference type="EMBL" id="JACHJN010000003">
    <property type="protein sequence ID" value="MBB5955407.1"/>
    <property type="molecule type" value="Genomic_DNA"/>
</dbReference>
<evidence type="ECO:0000256" key="2">
    <source>
        <dbReference type="ARBA" id="ARBA00022917"/>
    </source>
</evidence>
<evidence type="ECO:0000256" key="1">
    <source>
        <dbReference type="ARBA" id="ARBA00022741"/>
    </source>
</evidence>
<dbReference type="SUPFAM" id="SSF50447">
    <property type="entry name" value="Translation proteins"/>
    <property type="match status" value="1"/>
</dbReference>
<keyword evidence="1" id="KW-0547">Nucleotide-binding</keyword>
<dbReference type="Pfam" id="PF00679">
    <property type="entry name" value="EFG_C"/>
    <property type="match status" value="1"/>
</dbReference>
<dbReference type="Gene3D" id="3.30.230.10">
    <property type="match status" value="1"/>
</dbReference>
<dbReference type="SMART" id="SM00889">
    <property type="entry name" value="EFG_IV"/>
    <property type="match status" value="1"/>
</dbReference>
<proteinExistence type="predicted"/>
<dbReference type="Gene3D" id="2.40.30.10">
    <property type="entry name" value="Translation factors"/>
    <property type="match status" value="1"/>
</dbReference>
<dbReference type="PRINTS" id="PR01037">
    <property type="entry name" value="TCRTETOQM"/>
</dbReference>
<dbReference type="GO" id="GO:0006412">
    <property type="term" value="P:translation"/>
    <property type="evidence" value="ECO:0007669"/>
    <property type="project" value="UniProtKB-KW"/>
</dbReference>
<dbReference type="Proteomes" id="UP000547510">
    <property type="component" value="Unassembled WGS sequence"/>
</dbReference>
<dbReference type="InterPro" id="IPR027417">
    <property type="entry name" value="P-loop_NTPase"/>
</dbReference>
<dbReference type="InterPro" id="IPR005225">
    <property type="entry name" value="Small_GTP-bd"/>
</dbReference>
<dbReference type="GO" id="GO:0005525">
    <property type="term" value="F:GTP binding"/>
    <property type="evidence" value="ECO:0007669"/>
    <property type="project" value="UniProtKB-KW"/>
</dbReference>
<accession>A0A841CH00</accession>
<reference evidence="5 6" key="1">
    <citation type="submission" date="2020-08" db="EMBL/GenBank/DDBJ databases">
        <title>Genomic Encyclopedia of Type Strains, Phase III (KMG-III): the genomes of soil and plant-associated and newly described type strains.</title>
        <authorList>
            <person name="Whitman W."/>
        </authorList>
    </citation>
    <scope>NUCLEOTIDE SEQUENCE [LARGE SCALE GENOMIC DNA]</scope>
    <source>
        <strain evidence="5 6">CECT 8640</strain>
    </source>
</reference>
<keyword evidence="2" id="KW-0648">Protein biosynthesis</keyword>
<dbReference type="Pfam" id="PF03764">
    <property type="entry name" value="EFG_IV"/>
    <property type="match status" value="1"/>
</dbReference>
<dbReference type="InterPro" id="IPR031157">
    <property type="entry name" value="G_TR_CS"/>
</dbReference>
<feature type="domain" description="Tr-type G" evidence="4">
    <location>
        <begin position="1"/>
        <end position="236"/>
    </location>
</feature>
<dbReference type="InterPro" id="IPR000795">
    <property type="entry name" value="T_Tr_GTP-bd_dom"/>
</dbReference>
<keyword evidence="6" id="KW-1185">Reference proteome</keyword>
<gene>
    <name evidence="5" type="ORF">FHS29_001988</name>
</gene>
<dbReference type="InterPro" id="IPR020568">
    <property type="entry name" value="Ribosomal_Su5_D2-typ_SF"/>
</dbReference>
<name>A0A841CH00_9PSEU</name>
<evidence type="ECO:0000313" key="6">
    <source>
        <dbReference type="Proteomes" id="UP000547510"/>
    </source>
</evidence>
<evidence type="ECO:0000313" key="5">
    <source>
        <dbReference type="EMBL" id="MBB5955407.1"/>
    </source>
</evidence>
<dbReference type="PROSITE" id="PS51722">
    <property type="entry name" value="G_TR_2"/>
    <property type="match status" value="1"/>
</dbReference>
<dbReference type="Pfam" id="PF00009">
    <property type="entry name" value="GTP_EFTU"/>
    <property type="match status" value="1"/>
</dbReference>
<organism evidence="5 6">
    <name type="scientific">Saccharothrix tamanrassetensis</name>
    <dbReference type="NCBI Taxonomy" id="1051531"/>
    <lineage>
        <taxon>Bacteria</taxon>
        <taxon>Bacillati</taxon>
        <taxon>Actinomycetota</taxon>
        <taxon>Actinomycetes</taxon>
        <taxon>Pseudonocardiales</taxon>
        <taxon>Pseudonocardiaceae</taxon>
        <taxon>Saccharothrix</taxon>
    </lineage>
</organism>
<dbReference type="SUPFAM" id="SSF54980">
    <property type="entry name" value="EF-G C-terminal domain-like"/>
    <property type="match status" value="2"/>
</dbReference>
<sequence>MRTLNLGILAHVDAGKTSLTERLLHAAGVIDAVGSVDDGSTQTDSLALERQRGITIRSAVVSFVVDDVTVNLIDTPGHPDFIAEVERALGVLDGAVLVVSAVEGVQPQTRVLMRALRRLRIPTLLFVNKTDRAGADPERVVREIAARLTPDVAPVSAGVAALTELVTRHDDAVLRAYVEGGVGARRVRESFAALSRRAVVHPVFSGSAITGAGVDALMAALPEFLPAVCGDASAPVSGSVFKVERGPAGEKIAYVRMFAGTVRVRDRLEHGKVTAISVFSRGTAQRSASVSAGHVARVWGLDVRIGDSLGVARGAGPSFAPPTLETVVVPARAEDAGALHAVLTRLAEQDPLIDLRQDDGRREIAVSLYGEVQKEVLQAELADAGLEVGFRATTTICLERPVGSGEDVAVIDTDGNPYLATVGLRVDPAPAGSGVEFRLEVELGSMPFAFFVAVEEAVRDTLRRGGVHGWQVVDCVVTMTRSGYWARQSHSHGTFDKSMSSTAGDFRDLTPLVLMNALARAGVEVLEPVHSFRLEVPADVLGIVSPVLARLRAVPRTSVVREGVCVLEGDVPAAHVRELQVLLPGLTRGEGVLESVFSHHSPGYGGQAG</sequence>